<dbReference type="SUPFAM" id="SSF89550">
    <property type="entry name" value="PHP domain-like"/>
    <property type="match status" value="1"/>
</dbReference>
<evidence type="ECO:0000256" key="8">
    <source>
        <dbReference type="ARBA" id="ARBA00022932"/>
    </source>
</evidence>
<dbReference type="InterPro" id="IPR016195">
    <property type="entry name" value="Pol/histidinol_Pase-like"/>
</dbReference>
<dbReference type="RefSeq" id="WP_212516619.1">
    <property type="nucleotide sequence ID" value="NZ_JAGSOH010000006.1"/>
</dbReference>
<dbReference type="SMART" id="SM00481">
    <property type="entry name" value="POLIIIAc"/>
    <property type="match status" value="1"/>
</dbReference>
<dbReference type="Gene3D" id="1.10.150.870">
    <property type="match status" value="1"/>
</dbReference>
<evidence type="ECO:0000313" key="12">
    <source>
        <dbReference type="EMBL" id="MBR7825467.1"/>
    </source>
</evidence>
<dbReference type="InterPro" id="IPR011708">
    <property type="entry name" value="DNA_pol3_alpha_NTPase_dom"/>
</dbReference>
<comment type="subcellular location">
    <subcellularLocation>
        <location evidence="1">Cytoplasm</location>
    </subcellularLocation>
</comment>
<dbReference type="EMBL" id="JAGSOH010000006">
    <property type="protein sequence ID" value="MBR7825467.1"/>
    <property type="molecule type" value="Genomic_DNA"/>
</dbReference>
<dbReference type="Pfam" id="PF14579">
    <property type="entry name" value="HHH_6"/>
    <property type="match status" value="1"/>
</dbReference>
<evidence type="ECO:0000256" key="5">
    <source>
        <dbReference type="ARBA" id="ARBA00022679"/>
    </source>
</evidence>
<keyword evidence="5 12" id="KW-0808">Transferase</keyword>
<dbReference type="InterPro" id="IPR041931">
    <property type="entry name" value="DNA_pol3_alpha_thumb_dom"/>
</dbReference>
<keyword evidence="8" id="KW-0239">DNA-directed DNA polymerase</keyword>
<dbReference type="PANTHER" id="PTHR32294:SF0">
    <property type="entry name" value="DNA POLYMERASE III SUBUNIT ALPHA"/>
    <property type="match status" value="1"/>
</dbReference>
<dbReference type="InterPro" id="IPR003141">
    <property type="entry name" value="Pol/His_phosphatase_N"/>
</dbReference>
<evidence type="ECO:0000256" key="4">
    <source>
        <dbReference type="ARBA" id="ARBA00019114"/>
    </source>
</evidence>
<evidence type="ECO:0000256" key="3">
    <source>
        <dbReference type="ARBA" id="ARBA00012417"/>
    </source>
</evidence>
<proteinExistence type="inferred from homology"/>
<dbReference type="PANTHER" id="PTHR32294">
    <property type="entry name" value="DNA POLYMERASE III SUBUNIT ALPHA"/>
    <property type="match status" value="1"/>
</dbReference>
<feature type="domain" description="Polymerase/histidinol phosphatase N-terminal" evidence="11">
    <location>
        <begin position="6"/>
        <end position="73"/>
    </location>
</feature>
<name>A0A941E6Q6_9ACTN</name>
<dbReference type="AlphaFoldDB" id="A0A941E6Q6"/>
<dbReference type="GO" id="GO:0005737">
    <property type="term" value="C:cytoplasm"/>
    <property type="evidence" value="ECO:0007669"/>
    <property type="project" value="UniProtKB-SubCell"/>
</dbReference>
<dbReference type="Gene3D" id="1.10.10.1600">
    <property type="entry name" value="Bacterial DNA polymerase III alpha subunit, thumb domain"/>
    <property type="match status" value="1"/>
</dbReference>
<feature type="region of interest" description="Disordered" evidence="10">
    <location>
        <begin position="83"/>
        <end position="103"/>
    </location>
</feature>
<dbReference type="InterPro" id="IPR004365">
    <property type="entry name" value="NA-bd_OB_tRNA"/>
</dbReference>
<dbReference type="Pfam" id="PF07733">
    <property type="entry name" value="DNA_pol3_alpha"/>
    <property type="match status" value="1"/>
</dbReference>
<evidence type="ECO:0000313" key="13">
    <source>
        <dbReference type="Proteomes" id="UP000676325"/>
    </source>
</evidence>
<protein>
    <recommendedName>
        <fullName evidence="4">DNA polymerase III subunit alpha</fullName>
        <ecNumber evidence="3">2.7.7.7</ecNumber>
    </recommendedName>
</protein>
<dbReference type="Pfam" id="PF17657">
    <property type="entry name" value="DNA_pol3_finger"/>
    <property type="match status" value="1"/>
</dbReference>
<dbReference type="EC" id="2.7.7.7" evidence="3"/>
<comment type="similarity">
    <text evidence="2">Belongs to the DNA polymerase type-C family. DnaE subfamily.</text>
</comment>
<dbReference type="GO" id="GO:0003676">
    <property type="term" value="F:nucleic acid binding"/>
    <property type="evidence" value="ECO:0007669"/>
    <property type="project" value="InterPro"/>
</dbReference>
<evidence type="ECO:0000256" key="2">
    <source>
        <dbReference type="ARBA" id="ARBA00009496"/>
    </source>
</evidence>
<dbReference type="InterPro" id="IPR004805">
    <property type="entry name" value="DnaE2/DnaE/PolC"/>
</dbReference>
<evidence type="ECO:0000256" key="7">
    <source>
        <dbReference type="ARBA" id="ARBA00022705"/>
    </source>
</evidence>
<keyword evidence="6 12" id="KW-0548">Nucleotidyltransferase</keyword>
<feature type="compositionally biased region" description="Low complexity" evidence="10">
    <location>
        <begin position="85"/>
        <end position="94"/>
    </location>
</feature>
<dbReference type="GO" id="GO:0003887">
    <property type="term" value="F:DNA-directed DNA polymerase activity"/>
    <property type="evidence" value="ECO:0007669"/>
    <property type="project" value="UniProtKB-KW"/>
</dbReference>
<dbReference type="GO" id="GO:0006260">
    <property type="term" value="P:DNA replication"/>
    <property type="evidence" value="ECO:0007669"/>
    <property type="project" value="UniProtKB-KW"/>
</dbReference>
<evidence type="ECO:0000256" key="1">
    <source>
        <dbReference type="ARBA" id="ARBA00004496"/>
    </source>
</evidence>
<organism evidence="12 13">
    <name type="scientific">Actinospica acidithermotolerans</name>
    <dbReference type="NCBI Taxonomy" id="2828514"/>
    <lineage>
        <taxon>Bacteria</taxon>
        <taxon>Bacillati</taxon>
        <taxon>Actinomycetota</taxon>
        <taxon>Actinomycetes</taxon>
        <taxon>Catenulisporales</taxon>
        <taxon>Actinospicaceae</taxon>
        <taxon>Actinospica</taxon>
    </lineage>
</organism>
<keyword evidence="13" id="KW-1185">Reference proteome</keyword>
<evidence type="ECO:0000256" key="6">
    <source>
        <dbReference type="ARBA" id="ARBA00022695"/>
    </source>
</evidence>
<dbReference type="NCBIfam" id="NF004226">
    <property type="entry name" value="PRK05673.1"/>
    <property type="match status" value="1"/>
</dbReference>
<evidence type="ECO:0000256" key="9">
    <source>
        <dbReference type="ARBA" id="ARBA00049244"/>
    </source>
</evidence>
<dbReference type="InterPro" id="IPR004013">
    <property type="entry name" value="PHP_dom"/>
</dbReference>
<gene>
    <name evidence="12" type="primary">dnaE</name>
    <name evidence="12" type="ORF">KDK95_04060</name>
</gene>
<comment type="caution">
    <text evidence="12">The sequence shown here is derived from an EMBL/GenBank/DDBJ whole genome shotgun (WGS) entry which is preliminary data.</text>
</comment>
<dbReference type="Proteomes" id="UP000676325">
    <property type="component" value="Unassembled WGS sequence"/>
</dbReference>
<reference evidence="12" key="1">
    <citation type="submission" date="2021-04" db="EMBL/GenBank/DDBJ databases">
        <title>Genome based classification of Actinospica acidithermotolerans sp. nov., an actinobacterium isolated from an Indonesian hot spring.</title>
        <authorList>
            <person name="Kusuma A.B."/>
            <person name="Putra K.E."/>
            <person name="Nafisah S."/>
            <person name="Loh J."/>
            <person name="Nouioui I."/>
            <person name="Goodfellow M."/>
        </authorList>
    </citation>
    <scope>NUCLEOTIDE SEQUENCE</scope>
    <source>
        <strain evidence="12">MGRD01-02</strain>
    </source>
</reference>
<dbReference type="InterPro" id="IPR029460">
    <property type="entry name" value="DNAPol_HHH"/>
</dbReference>
<sequence length="1184" mass="130725">MSDSFVHLHVHSEYSMLDGAAKVGKMLAEVERQGMPAIAMSDHGNMFGAYEMYTLAKDTPVKPILGIEAYVAPGSRFDRKPVFWGQRGQSNGSSEGEGGKDVSGGGRYTHMTMWAQNSRGLRNLFKLSTLASYEGYYGKPRMDRELIAENAEGVIATTGCPSGEVQTRLRLGQYDEAVAAAGTYQDIFGKENYFLELMEHGLDIERDVREDLLRLAKQLDIPLLATNDSHYVTEDQSDAHDSLLCIGVGKNKDEPNRFRFHGTGYYLKTSEQMRGLFRELPESCDNTLLIAERVESYHEVFDHVDRMPVFPVPEGETPASYLRKKVDEGLTWRYGENPPQEVLDRVAYELTILGPLGYDSYFLVVADITAHARKSGIAVGPGRGSAAGSMVAYLLGITDIDPLPYGLLFERFLNPERVSPPDVDLDFDDRYRDQMVRYVAEKYGEEYTAQVNTFGMIKAKAAIKDSSRILGYPFAMGEKITKAMPPDVLGKSMPLYGVLDEKHPRYTEAAEVRELYSSDPDVKKVVDTALGVEGLMRGTGVHACAVILSKDPLIDLIPLHKRDKDGVIITGFDYPSCESMGLIKMDFLGLRNLGIIDDALRNIKRNRGIDLDIDKIPMDDQTTFAMLGRGETLGIFQLDGGGMQALLKLMKPNHFNDISAASALYRPGPMGMESHTNYALRKNGMQPITAIHPELEEPLQEVLGETYGLVVYQEQVQRAAQVLAGYSLGKADLLRRAMGKKKKEILDKEFVPFQAGCRERGYSDEAIQAVWDVLVPFAGYAFNKSHSAAYGMVSYRTAYLKANYPAEYMAALLTSVGDNKDKAALYLGECRKLGIKVLSPDVNESVLDFSAVGDDVRFGLGAIRNVGENVVASIVRSREAKGRYESFPDFMNKVEIAVCNKRAIESLIKAGAFDSLGHARRALIEVHERAVDAVLDVKKQESIGQDSLFGMFEEDSGPAGSASVGFEVPGTPEWSQKVKLGFEREMLGLYVSSHPLDGAEPLLARNRDTTIAQLLSGERTEGEVRLSGIISKVDRRINKNSGAAWAIVTVEDLDAAVEVLFFPKVYPLFQNELVDDACVSVRGRLNERDGAISVFGQELIPLDLSTVGKDMPLQLTINARQINQRSVTELGHILAAHPGPRPVRLTLQEPRSKVLFDLPAHPVEYSSALISEIKTLFGPNCLAA</sequence>
<dbReference type="Gene3D" id="3.20.20.140">
    <property type="entry name" value="Metal-dependent hydrolases"/>
    <property type="match status" value="1"/>
</dbReference>
<dbReference type="Pfam" id="PF01336">
    <property type="entry name" value="tRNA_anti-codon"/>
    <property type="match status" value="1"/>
</dbReference>
<dbReference type="CDD" id="cd12113">
    <property type="entry name" value="PHP_PolIIIA_DnaE3"/>
    <property type="match status" value="1"/>
</dbReference>
<dbReference type="Pfam" id="PF02811">
    <property type="entry name" value="PHP"/>
    <property type="match status" value="1"/>
</dbReference>
<comment type="catalytic activity">
    <reaction evidence="9">
        <text>DNA(n) + a 2'-deoxyribonucleoside 5'-triphosphate = DNA(n+1) + diphosphate</text>
        <dbReference type="Rhea" id="RHEA:22508"/>
        <dbReference type="Rhea" id="RHEA-COMP:17339"/>
        <dbReference type="Rhea" id="RHEA-COMP:17340"/>
        <dbReference type="ChEBI" id="CHEBI:33019"/>
        <dbReference type="ChEBI" id="CHEBI:61560"/>
        <dbReference type="ChEBI" id="CHEBI:173112"/>
        <dbReference type="EC" id="2.7.7.7"/>
    </reaction>
</comment>
<accession>A0A941E6Q6</accession>
<dbReference type="NCBIfam" id="TIGR00594">
    <property type="entry name" value="polc"/>
    <property type="match status" value="1"/>
</dbReference>
<dbReference type="InterPro" id="IPR040982">
    <property type="entry name" value="DNA_pol3_finger"/>
</dbReference>
<evidence type="ECO:0000256" key="10">
    <source>
        <dbReference type="SAM" id="MobiDB-lite"/>
    </source>
</evidence>
<keyword evidence="7" id="KW-0235">DNA replication</keyword>
<dbReference type="CDD" id="cd04485">
    <property type="entry name" value="DnaE_OBF"/>
    <property type="match status" value="1"/>
</dbReference>
<dbReference type="GO" id="GO:0008408">
    <property type="term" value="F:3'-5' exonuclease activity"/>
    <property type="evidence" value="ECO:0007669"/>
    <property type="project" value="InterPro"/>
</dbReference>
<evidence type="ECO:0000259" key="11">
    <source>
        <dbReference type="SMART" id="SM00481"/>
    </source>
</evidence>